<evidence type="ECO:0000313" key="2">
    <source>
        <dbReference type="Proteomes" id="UP000838756"/>
    </source>
</evidence>
<dbReference type="AlphaFoldDB" id="A0A8S4RST8"/>
<dbReference type="Proteomes" id="UP000838756">
    <property type="component" value="Unassembled WGS sequence"/>
</dbReference>
<proteinExistence type="predicted"/>
<keyword evidence="2" id="KW-1185">Reference proteome</keyword>
<name>A0A8S4RST8_9NEOP</name>
<reference evidence="1" key="1">
    <citation type="submission" date="2022-03" db="EMBL/GenBank/DDBJ databases">
        <authorList>
            <person name="Lindestad O."/>
        </authorList>
    </citation>
    <scope>NUCLEOTIDE SEQUENCE</scope>
</reference>
<evidence type="ECO:0000313" key="1">
    <source>
        <dbReference type="EMBL" id="CAH2240935.1"/>
    </source>
</evidence>
<accession>A0A8S4RST8</accession>
<organism evidence="1 2">
    <name type="scientific">Pararge aegeria aegeria</name>
    <dbReference type="NCBI Taxonomy" id="348720"/>
    <lineage>
        <taxon>Eukaryota</taxon>
        <taxon>Metazoa</taxon>
        <taxon>Ecdysozoa</taxon>
        <taxon>Arthropoda</taxon>
        <taxon>Hexapoda</taxon>
        <taxon>Insecta</taxon>
        <taxon>Pterygota</taxon>
        <taxon>Neoptera</taxon>
        <taxon>Endopterygota</taxon>
        <taxon>Lepidoptera</taxon>
        <taxon>Glossata</taxon>
        <taxon>Ditrysia</taxon>
        <taxon>Papilionoidea</taxon>
        <taxon>Nymphalidae</taxon>
        <taxon>Satyrinae</taxon>
        <taxon>Satyrini</taxon>
        <taxon>Parargina</taxon>
        <taxon>Pararge</taxon>
    </lineage>
</organism>
<comment type="caution">
    <text evidence="1">The sequence shown here is derived from an EMBL/GenBank/DDBJ whole genome shotgun (WGS) entry which is preliminary data.</text>
</comment>
<gene>
    <name evidence="1" type="primary">jg9671</name>
    <name evidence="1" type="ORF">PAEG_LOCUS17418</name>
</gene>
<protein>
    <submittedName>
        <fullName evidence="1">Jg9671 protein</fullName>
    </submittedName>
</protein>
<sequence>MQYVYAHTSACTHLRGIAALQARPPNWRPLPRELLLSPLMAPVNAGIGADKEDDALVVIPKPPDLQVVLGSDPYGRI</sequence>
<dbReference type="EMBL" id="CAKXAJ010025557">
    <property type="protein sequence ID" value="CAH2240935.1"/>
    <property type="molecule type" value="Genomic_DNA"/>
</dbReference>